<keyword evidence="1" id="KW-0812">Transmembrane</keyword>
<keyword evidence="1" id="KW-1133">Transmembrane helix</keyword>
<accession>A0A372JTY0</accession>
<evidence type="ECO:0000313" key="3">
    <source>
        <dbReference type="Proteomes" id="UP000261811"/>
    </source>
</evidence>
<protein>
    <submittedName>
        <fullName evidence="2">Uncharacterized protein</fullName>
    </submittedName>
</protein>
<dbReference type="EMBL" id="QURH01000012">
    <property type="protein sequence ID" value="RFU43485.1"/>
    <property type="molecule type" value="Genomic_DNA"/>
</dbReference>
<dbReference type="Proteomes" id="UP000261811">
    <property type="component" value="Unassembled WGS sequence"/>
</dbReference>
<organism evidence="2 3">
    <name type="scientific">Actinomadura logoneensis</name>
    <dbReference type="NCBI Taxonomy" id="2293572"/>
    <lineage>
        <taxon>Bacteria</taxon>
        <taxon>Bacillati</taxon>
        <taxon>Actinomycetota</taxon>
        <taxon>Actinomycetes</taxon>
        <taxon>Streptosporangiales</taxon>
        <taxon>Thermomonosporaceae</taxon>
        <taxon>Actinomadura</taxon>
    </lineage>
</organism>
<evidence type="ECO:0000313" key="2">
    <source>
        <dbReference type="EMBL" id="RFU43485.1"/>
    </source>
</evidence>
<keyword evidence="1" id="KW-0472">Membrane</keyword>
<keyword evidence="3" id="KW-1185">Reference proteome</keyword>
<proteinExistence type="predicted"/>
<gene>
    <name evidence="2" type="ORF">DZF91_00840</name>
</gene>
<sequence>MAAAFAALALGVLVVLGTGLWTFRKGDLLESRVVGVGVAVALFGCALMSLDQRWAFWLTPVALVAMAAVVVRRTVRPRRKALRTPRREDRAR</sequence>
<reference evidence="2 3" key="1">
    <citation type="submission" date="2018-08" db="EMBL/GenBank/DDBJ databases">
        <title>Actinomadura jelena sp. nov., a novel Actinomycete isolated from soil in Chad.</title>
        <authorList>
            <person name="Shi L."/>
        </authorList>
    </citation>
    <scope>NUCLEOTIDE SEQUENCE [LARGE SCALE GENOMIC DNA]</scope>
    <source>
        <strain evidence="2 3">NEAU-G17</strain>
    </source>
</reference>
<comment type="caution">
    <text evidence="2">The sequence shown here is derived from an EMBL/GenBank/DDBJ whole genome shotgun (WGS) entry which is preliminary data.</text>
</comment>
<feature type="transmembrane region" description="Helical" evidence="1">
    <location>
        <begin position="54"/>
        <end position="71"/>
    </location>
</feature>
<name>A0A372JTY0_9ACTN</name>
<dbReference type="AlphaFoldDB" id="A0A372JTY0"/>
<evidence type="ECO:0000256" key="1">
    <source>
        <dbReference type="SAM" id="Phobius"/>
    </source>
</evidence>